<evidence type="ECO:0000313" key="2">
    <source>
        <dbReference type="EMBL" id="CEG49387.1"/>
    </source>
</evidence>
<feature type="region of interest" description="Disordered" evidence="1">
    <location>
        <begin position="36"/>
        <end position="57"/>
    </location>
</feature>
<feature type="region of interest" description="Disordered" evidence="1">
    <location>
        <begin position="267"/>
        <end position="308"/>
    </location>
</feature>
<proteinExistence type="predicted"/>
<reference evidence="3" key="1">
    <citation type="submission" date="2014-09" db="EMBL/GenBank/DDBJ databases">
        <authorList>
            <person name="Sharma Rahul"/>
            <person name="Thines Marco"/>
        </authorList>
    </citation>
    <scope>NUCLEOTIDE SEQUENCE [LARGE SCALE GENOMIC DNA]</scope>
</reference>
<name>A0A0N7L8B2_PLAHL</name>
<feature type="compositionally biased region" description="Basic and acidic residues" evidence="1">
    <location>
        <begin position="268"/>
        <end position="284"/>
    </location>
</feature>
<dbReference type="OMA" id="GGGTHCK"/>
<dbReference type="OrthoDB" id="109801at2759"/>
<dbReference type="EMBL" id="CCYD01003042">
    <property type="protein sequence ID" value="CEG49387.1"/>
    <property type="molecule type" value="Genomic_DNA"/>
</dbReference>
<keyword evidence="3" id="KW-1185">Reference proteome</keyword>
<sequence>MKVRREKGSRSISNEVAKSKLSERRTACEFELISAEFSGEGSDTNSENGSESSSIDFRLSNDDKKADFSMLQPRAQSPTNTGQLRARSIKIIDSLDLSMSIAPLIGSSHQVPTIDDGRANGEALPINIAGEKSHHGYHQEIFNTQEAIHKPTKISKLVQQHRNQGHRRCAVALENFVACVQSSPSVETSLAFPGNNQIKWKPTEKASSVSIEKQFFAPPSQSLLQIGRQSKGNGISFRMNSTSVEEQQLLQSLDKLDQRLSKVSILADSEHERRRQANSRERNLDSVASQNTRGHGAARSKPNDDTLRDTGAIQSKLYQPASISVRSSSLKRAQRSSGVRKARVRVGGTFVNDVGYVSTDAGGKHQLAVKRTLSNMVF</sequence>
<accession>A0A0N7L8B2</accession>
<dbReference type="RefSeq" id="XP_024585756.1">
    <property type="nucleotide sequence ID" value="XM_024720571.1"/>
</dbReference>
<evidence type="ECO:0000256" key="1">
    <source>
        <dbReference type="SAM" id="MobiDB-lite"/>
    </source>
</evidence>
<dbReference type="Proteomes" id="UP000054928">
    <property type="component" value="Unassembled WGS sequence"/>
</dbReference>
<protein>
    <submittedName>
        <fullName evidence="2">Uncharacterized protein</fullName>
    </submittedName>
</protein>
<dbReference type="GeneID" id="36402207"/>
<feature type="compositionally biased region" description="Polar residues" evidence="1">
    <location>
        <begin position="41"/>
        <end position="55"/>
    </location>
</feature>
<evidence type="ECO:0000313" key="3">
    <source>
        <dbReference type="Proteomes" id="UP000054928"/>
    </source>
</evidence>
<feature type="region of interest" description="Disordered" evidence="1">
    <location>
        <begin position="1"/>
        <end position="24"/>
    </location>
</feature>
<dbReference type="AlphaFoldDB" id="A0A0N7L8B2"/>
<organism evidence="2 3">
    <name type="scientific">Plasmopara halstedii</name>
    <name type="common">Downy mildew of sunflower</name>
    <dbReference type="NCBI Taxonomy" id="4781"/>
    <lineage>
        <taxon>Eukaryota</taxon>
        <taxon>Sar</taxon>
        <taxon>Stramenopiles</taxon>
        <taxon>Oomycota</taxon>
        <taxon>Peronosporomycetes</taxon>
        <taxon>Peronosporales</taxon>
        <taxon>Peronosporaceae</taxon>
        <taxon>Plasmopara</taxon>
    </lineage>
</organism>